<dbReference type="SMART" id="SM00181">
    <property type="entry name" value="EGF"/>
    <property type="match status" value="3"/>
</dbReference>
<accession>A0A6S7J1H6</accession>
<proteinExistence type="predicted"/>
<dbReference type="Pfam" id="PF12947">
    <property type="entry name" value="EGF_3"/>
    <property type="match status" value="3"/>
</dbReference>
<organism evidence="6 7">
    <name type="scientific">Paramuricea clavata</name>
    <name type="common">Red gorgonian</name>
    <name type="synonym">Violescent sea-whip</name>
    <dbReference type="NCBI Taxonomy" id="317549"/>
    <lineage>
        <taxon>Eukaryota</taxon>
        <taxon>Metazoa</taxon>
        <taxon>Cnidaria</taxon>
        <taxon>Anthozoa</taxon>
        <taxon>Octocorallia</taxon>
        <taxon>Malacalcyonacea</taxon>
        <taxon>Plexauridae</taxon>
        <taxon>Paramuricea</taxon>
    </lineage>
</organism>
<dbReference type="InterPro" id="IPR001881">
    <property type="entry name" value="EGF-like_Ca-bd_dom"/>
</dbReference>
<evidence type="ECO:0000256" key="1">
    <source>
        <dbReference type="ARBA" id="ARBA00022536"/>
    </source>
</evidence>
<dbReference type="PROSITE" id="PS01186">
    <property type="entry name" value="EGF_2"/>
    <property type="match status" value="3"/>
</dbReference>
<comment type="caution">
    <text evidence="6">The sequence shown here is derived from an EMBL/GenBank/DDBJ whole genome shotgun (WGS) entry which is preliminary data.</text>
</comment>
<evidence type="ECO:0000256" key="2">
    <source>
        <dbReference type="ARBA" id="ARBA00022729"/>
    </source>
</evidence>
<evidence type="ECO:0000313" key="7">
    <source>
        <dbReference type="Proteomes" id="UP001152795"/>
    </source>
</evidence>
<dbReference type="FunFam" id="2.10.25.10:FF:000653">
    <property type="entry name" value="Putative Fibrillin-1"/>
    <property type="match status" value="3"/>
</dbReference>
<evidence type="ECO:0000313" key="6">
    <source>
        <dbReference type="EMBL" id="CAB4024087.1"/>
    </source>
</evidence>
<keyword evidence="2" id="KW-0732">Signal</keyword>
<dbReference type="InterPro" id="IPR024731">
    <property type="entry name" value="NELL2-like_EGF"/>
</dbReference>
<reference evidence="6" key="1">
    <citation type="submission" date="2020-04" db="EMBL/GenBank/DDBJ databases">
        <authorList>
            <person name="Alioto T."/>
            <person name="Alioto T."/>
            <person name="Gomez Garrido J."/>
        </authorList>
    </citation>
    <scope>NUCLEOTIDE SEQUENCE</scope>
    <source>
        <strain evidence="6">A484AB</strain>
    </source>
</reference>
<keyword evidence="4" id="KW-1015">Disulfide bond</keyword>
<gene>
    <name evidence="6" type="ORF">PACLA_8A006794</name>
</gene>
<feature type="non-terminal residue" evidence="6">
    <location>
        <position position="1"/>
    </location>
</feature>
<dbReference type="InterPro" id="IPR000742">
    <property type="entry name" value="EGF"/>
</dbReference>
<dbReference type="InterPro" id="IPR018097">
    <property type="entry name" value="EGF_Ca-bd_CS"/>
</dbReference>
<evidence type="ECO:0000256" key="4">
    <source>
        <dbReference type="ARBA" id="ARBA00023157"/>
    </source>
</evidence>
<comment type="caution">
    <text evidence="5">Lacks conserved residue(s) required for the propagation of feature annotation.</text>
</comment>
<dbReference type="PANTHER" id="PTHR24039:SF57">
    <property type="entry name" value="FIBROPELLIN-2"/>
    <property type="match status" value="1"/>
</dbReference>
<keyword evidence="7" id="KW-1185">Reference proteome</keyword>
<dbReference type="SUPFAM" id="SSF57184">
    <property type="entry name" value="Growth factor receptor domain"/>
    <property type="match status" value="1"/>
</dbReference>
<keyword evidence="3" id="KW-0677">Repeat</keyword>
<evidence type="ECO:0000256" key="5">
    <source>
        <dbReference type="PROSITE-ProRule" id="PRU00076"/>
    </source>
</evidence>
<dbReference type="GO" id="GO:0005509">
    <property type="term" value="F:calcium ion binding"/>
    <property type="evidence" value="ECO:0007669"/>
    <property type="project" value="InterPro"/>
</dbReference>
<dbReference type="Gene3D" id="2.10.25.10">
    <property type="entry name" value="Laminin"/>
    <property type="match status" value="3"/>
</dbReference>
<dbReference type="PROSITE" id="PS50026">
    <property type="entry name" value="EGF_3"/>
    <property type="match status" value="3"/>
</dbReference>
<dbReference type="OrthoDB" id="5983152at2759"/>
<evidence type="ECO:0000256" key="3">
    <source>
        <dbReference type="ARBA" id="ARBA00022737"/>
    </source>
</evidence>
<dbReference type="InterPro" id="IPR009030">
    <property type="entry name" value="Growth_fac_rcpt_cys_sf"/>
</dbReference>
<keyword evidence="1 5" id="KW-0245">EGF-like domain</keyword>
<dbReference type="PANTHER" id="PTHR24039">
    <property type="entry name" value="FIBRILLIN-RELATED"/>
    <property type="match status" value="1"/>
</dbReference>
<feature type="non-terminal residue" evidence="6">
    <location>
        <position position="407"/>
    </location>
</feature>
<dbReference type="InterPro" id="IPR000152">
    <property type="entry name" value="EGF-type_Asp/Asn_hydroxyl_site"/>
</dbReference>
<dbReference type="SMART" id="SM00179">
    <property type="entry name" value="EGF_CA"/>
    <property type="match status" value="3"/>
</dbReference>
<dbReference type="PROSITE" id="PS01187">
    <property type="entry name" value="EGF_CA"/>
    <property type="match status" value="2"/>
</dbReference>
<dbReference type="CDD" id="cd00054">
    <property type="entry name" value="EGF_CA"/>
    <property type="match status" value="3"/>
</dbReference>
<protein>
    <submittedName>
        <fullName evidence="6">C-binding -like isoform X1</fullName>
    </submittedName>
</protein>
<dbReference type="AlphaFoldDB" id="A0A6S7J1H6"/>
<dbReference type="Proteomes" id="UP001152795">
    <property type="component" value="Unassembled WGS sequence"/>
</dbReference>
<dbReference type="PROSITE" id="PS00010">
    <property type="entry name" value="ASX_HYDROXYL"/>
    <property type="match status" value="3"/>
</dbReference>
<sequence>RAGSEQARYLINNKLNYNLHPFTVRHFTGNINECLENTHDCDKNATCTNAEGSFNCSCKNGYRGNGTSCKDINECLENRHDCDKNATCTNAEGSFNCSCKNGYRGNGTSCKDRNECLENSHDCDVNAICTNTEGSFNCSCKNGYRGNGTSCKGIGFPYLHEAVRPSRLTWDLKRHFILIVTGREVLSKKDKNNKVKDALRNLRSGKIHNFRSKCGAFSHVKKSLKYSGMLYLHENQTSNNIIGEKVGKRFHKKRTESISNISIFLIYELEYYGMKDNDIFHTSRNLHHDLEEELIIPRSFVVLLRRLLLALYWNNLFSSLAPLVLPFPGLGTTRCLEGHKFVGLIIPALIVIYKMFFKSLVGDNDLDTISSANIDTAYWKRLRFMEFHKCTVQIPSRLTTENAEKSW</sequence>
<dbReference type="EMBL" id="CACRXK020012828">
    <property type="protein sequence ID" value="CAB4024087.1"/>
    <property type="molecule type" value="Genomic_DNA"/>
</dbReference>
<name>A0A6S7J1H6_PARCT</name>